<protein>
    <submittedName>
        <fullName evidence="2">Uncharacterized protein</fullName>
    </submittedName>
</protein>
<feature type="compositionally biased region" description="Basic and acidic residues" evidence="1">
    <location>
        <begin position="36"/>
        <end position="53"/>
    </location>
</feature>
<dbReference type="AlphaFoldDB" id="W7AM40"/>
<proteinExistence type="predicted"/>
<sequence>MKNNLTYQEGSNNNQSNTKKSNPNLGQRSRTSISDNNRKEKILNGIAERDRRSRLSNRSQINQLERRKNQPNFQIGAGTNQVTRHSLYLLIKYHTFISKEQSEREQRYF</sequence>
<dbReference type="VEuPathDB" id="PlasmoDB:C922_03317"/>
<gene>
    <name evidence="2" type="ORF">C922_03317</name>
</gene>
<evidence type="ECO:0000313" key="3">
    <source>
        <dbReference type="Proteomes" id="UP000030640"/>
    </source>
</evidence>
<feature type="compositionally biased region" description="Polar residues" evidence="1">
    <location>
        <begin position="1"/>
        <end position="10"/>
    </location>
</feature>
<evidence type="ECO:0000256" key="1">
    <source>
        <dbReference type="SAM" id="MobiDB-lite"/>
    </source>
</evidence>
<reference evidence="2 3" key="1">
    <citation type="submission" date="2013-02" db="EMBL/GenBank/DDBJ databases">
        <title>The Genome Sequence of Plasmodium inui San Antonio 1.</title>
        <authorList>
            <consortium name="The Broad Institute Genome Sequencing Platform"/>
            <consortium name="The Broad Institute Genome Sequencing Center for Infectious Disease"/>
            <person name="Neafsey D."/>
            <person name="Cheeseman I."/>
            <person name="Volkman S."/>
            <person name="Adams J."/>
            <person name="Walker B."/>
            <person name="Young S.K."/>
            <person name="Zeng Q."/>
            <person name="Gargeya S."/>
            <person name="Fitzgerald M."/>
            <person name="Haas B."/>
            <person name="Abouelleil A."/>
            <person name="Alvarado L."/>
            <person name="Arachchi H.M."/>
            <person name="Berlin A.M."/>
            <person name="Chapman S.B."/>
            <person name="Dewar J."/>
            <person name="Goldberg J."/>
            <person name="Griggs A."/>
            <person name="Gujja S."/>
            <person name="Hansen M."/>
            <person name="Howarth C."/>
            <person name="Imamovic A."/>
            <person name="Larimer J."/>
            <person name="McCowan C."/>
            <person name="Murphy C."/>
            <person name="Neiman D."/>
            <person name="Pearson M."/>
            <person name="Priest M."/>
            <person name="Roberts A."/>
            <person name="Saif S."/>
            <person name="Shea T."/>
            <person name="Sisk P."/>
            <person name="Sykes S."/>
            <person name="Wortman J."/>
            <person name="Nusbaum C."/>
            <person name="Birren B."/>
        </authorList>
    </citation>
    <scope>NUCLEOTIDE SEQUENCE [LARGE SCALE GENOMIC DNA]</scope>
    <source>
        <strain evidence="2 3">San Antonio 1</strain>
    </source>
</reference>
<dbReference type="Proteomes" id="UP000030640">
    <property type="component" value="Unassembled WGS sequence"/>
</dbReference>
<keyword evidence="3" id="KW-1185">Reference proteome</keyword>
<feature type="region of interest" description="Disordered" evidence="1">
    <location>
        <begin position="1"/>
        <end position="77"/>
    </location>
</feature>
<feature type="compositionally biased region" description="Low complexity" evidence="1">
    <location>
        <begin position="11"/>
        <end position="24"/>
    </location>
</feature>
<feature type="compositionally biased region" description="Polar residues" evidence="1">
    <location>
        <begin position="25"/>
        <end position="35"/>
    </location>
</feature>
<evidence type="ECO:0000313" key="2">
    <source>
        <dbReference type="EMBL" id="EUD66401.1"/>
    </source>
</evidence>
<name>W7AM40_9APIC</name>
<dbReference type="RefSeq" id="XP_008817131.1">
    <property type="nucleotide sequence ID" value="XM_008818909.1"/>
</dbReference>
<organism evidence="2 3">
    <name type="scientific">Plasmodium inui San Antonio 1</name>
    <dbReference type="NCBI Taxonomy" id="1237626"/>
    <lineage>
        <taxon>Eukaryota</taxon>
        <taxon>Sar</taxon>
        <taxon>Alveolata</taxon>
        <taxon>Apicomplexa</taxon>
        <taxon>Aconoidasida</taxon>
        <taxon>Haemosporida</taxon>
        <taxon>Plasmodiidae</taxon>
        <taxon>Plasmodium</taxon>
        <taxon>Plasmodium (Plasmodium)</taxon>
    </lineage>
</organism>
<dbReference type="EMBL" id="KI965472">
    <property type="protein sequence ID" value="EUD66401.1"/>
    <property type="molecule type" value="Genomic_DNA"/>
</dbReference>
<dbReference type="GeneID" id="20038591"/>
<accession>W7AM40</accession>